<keyword evidence="1 8" id="KW-0678">Repressor</keyword>
<dbReference type="Pfam" id="PF22811">
    <property type="entry name" value="Zn_ribbon_NrdR"/>
    <property type="match status" value="1"/>
</dbReference>
<evidence type="ECO:0000256" key="3">
    <source>
        <dbReference type="ARBA" id="ARBA00022771"/>
    </source>
</evidence>
<dbReference type="NCBIfam" id="TIGR00244">
    <property type="entry name" value="transcriptional regulator NrdR"/>
    <property type="match status" value="1"/>
</dbReference>
<dbReference type="AlphaFoldDB" id="A0A841GIQ1"/>
<evidence type="ECO:0000259" key="10">
    <source>
        <dbReference type="PROSITE" id="PS51161"/>
    </source>
</evidence>
<comment type="caution">
    <text evidence="8">Lacks conserved residue(s) required for the propagation of feature annotation.</text>
</comment>
<evidence type="ECO:0000256" key="8">
    <source>
        <dbReference type="HAMAP-Rule" id="MF_00440"/>
    </source>
</evidence>
<feature type="domain" description="ATP-cone" evidence="10">
    <location>
        <begin position="36"/>
        <end position="126"/>
    </location>
</feature>
<dbReference type="GO" id="GO:0008270">
    <property type="term" value="F:zinc ion binding"/>
    <property type="evidence" value="ECO:0007669"/>
    <property type="project" value="UniProtKB-KW"/>
</dbReference>
<dbReference type="InterPro" id="IPR003796">
    <property type="entry name" value="RNR_NrdR-like"/>
</dbReference>
<keyword evidence="3" id="KW-0863">Zinc-finger</keyword>
<dbReference type="EMBL" id="JACHIA010000001">
    <property type="protein sequence ID" value="MBB6068521.1"/>
    <property type="molecule type" value="Genomic_DNA"/>
</dbReference>
<dbReference type="HAMAP" id="MF_00440">
    <property type="entry name" value="NrdR"/>
    <property type="match status" value="1"/>
</dbReference>
<keyword evidence="5 8" id="KW-0805">Transcription regulation</keyword>
<keyword evidence="3" id="KW-0862">Zinc</keyword>
<sequence>MDSRSVREGRAVRRRRECLRCERRFTTYEYIEERPLQITKRDGEREPFDRRKLLLSIQIATAKRPVSPTEIERVVEEIERDLDRRESGEAESREIGEMVMERLKRRDHIAYVRFASVYRNFQDPEEFLMEFRDLRDRQTQREIRRHQPELELGLPEGEEDGDGRD</sequence>
<comment type="similarity">
    <text evidence="8">Belongs to the NrdR family.</text>
</comment>
<dbReference type="InterPro" id="IPR055173">
    <property type="entry name" value="NrdR-like_N"/>
</dbReference>
<evidence type="ECO:0000256" key="1">
    <source>
        <dbReference type="ARBA" id="ARBA00022491"/>
    </source>
</evidence>
<dbReference type="Proteomes" id="UP000582837">
    <property type="component" value="Unassembled WGS sequence"/>
</dbReference>
<dbReference type="PANTHER" id="PTHR30455:SF2">
    <property type="entry name" value="TRANSCRIPTIONAL REPRESSOR NRDR"/>
    <property type="match status" value="1"/>
</dbReference>
<gene>
    <name evidence="8" type="primary">nrdR</name>
    <name evidence="11" type="ORF">HNQ61_000132</name>
</gene>
<feature type="region of interest" description="Disordered" evidence="9">
    <location>
        <begin position="139"/>
        <end position="165"/>
    </location>
</feature>
<reference evidence="11 12" key="1">
    <citation type="submission" date="2020-08" db="EMBL/GenBank/DDBJ databases">
        <title>Genomic Encyclopedia of Type Strains, Phase IV (KMG-IV): sequencing the most valuable type-strain genomes for metagenomic binning, comparative biology and taxonomic classification.</title>
        <authorList>
            <person name="Goeker M."/>
        </authorList>
    </citation>
    <scope>NUCLEOTIDE SEQUENCE [LARGE SCALE GENOMIC DNA]</scope>
    <source>
        <strain evidence="11 12">DSM 29007</strain>
    </source>
</reference>
<dbReference type="GO" id="GO:0045892">
    <property type="term" value="P:negative regulation of DNA-templated transcription"/>
    <property type="evidence" value="ECO:0007669"/>
    <property type="project" value="UniProtKB-UniRule"/>
</dbReference>
<dbReference type="GO" id="GO:0005524">
    <property type="term" value="F:ATP binding"/>
    <property type="evidence" value="ECO:0007669"/>
    <property type="project" value="UniProtKB-UniRule"/>
</dbReference>
<protein>
    <recommendedName>
        <fullName evidence="8">Transcriptional repressor NrdR</fullName>
    </recommendedName>
</protein>
<evidence type="ECO:0000313" key="12">
    <source>
        <dbReference type="Proteomes" id="UP000582837"/>
    </source>
</evidence>
<keyword evidence="12" id="KW-1185">Reference proteome</keyword>
<feature type="compositionally biased region" description="Acidic residues" evidence="9">
    <location>
        <begin position="156"/>
        <end position="165"/>
    </location>
</feature>
<name>A0A841GIQ1_9BACT</name>
<keyword evidence="4 8" id="KW-0067">ATP-binding</keyword>
<dbReference type="GO" id="GO:0003677">
    <property type="term" value="F:DNA binding"/>
    <property type="evidence" value="ECO:0007669"/>
    <property type="project" value="UniProtKB-KW"/>
</dbReference>
<dbReference type="PANTHER" id="PTHR30455">
    <property type="entry name" value="TRANSCRIPTIONAL REPRESSOR NRDR"/>
    <property type="match status" value="1"/>
</dbReference>
<comment type="function">
    <text evidence="8">Negatively regulates transcription of bacterial ribonucleotide reductase nrd genes and operons by binding to NrdR-boxes.</text>
</comment>
<keyword evidence="3" id="KW-0479">Metal-binding</keyword>
<comment type="caution">
    <text evidence="11">The sequence shown here is derived from an EMBL/GenBank/DDBJ whole genome shotgun (WGS) entry which is preliminary data.</text>
</comment>
<keyword evidence="7 8" id="KW-0804">Transcription</keyword>
<proteinExistence type="inferred from homology"/>
<evidence type="ECO:0000256" key="7">
    <source>
        <dbReference type="ARBA" id="ARBA00023163"/>
    </source>
</evidence>
<organism evidence="11 12">
    <name type="scientific">Longimicrobium terrae</name>
    <dbReference type="NCBI Taxonomy" id="1639882"/>
    <lineage>
        <taxon>Bacteria</taxon>
        <taxon>Pseudomonadati</taxon>
        <taxon>Gemmatimonadota</taxon>
        <taxon>Longimicrobiia</taxon>
        <taxon>Longimicrobiales</taxon>
        <taxon>Longimicrobiaceae</taxon>
        <taxon>Longimicrobium</taxon>
    </lineage>
</organism>
<feature type="compositionally biased region" description="Basic and acidic residues" evidence="9">
    <location>
        <begin position="139"/>
        <end position="149"/>
    </location>
</feature>
<keyword evidence="6 8" id="KW-0238">DNA-binding</keyword>
<evidence type="ECO:0000256" key="9">
    <source>
        <dbReference type="SAM" id="MobiDB-lite"/>
    </source>
</evidence>
<evidence type="ECO:0000313" key="11">
    <source>
        <dbReference type="EMBL" id="MBB6068521.1"/>
    </source>
</evidence>
<keyword evidence="2 8" id="KW-0547">Nucleotide-binding</keyword>
<accession>A0A841GIQ1</accession>
<evidence type="ECO:0000256" key="5">
    <source>
        <dbReference type="ARBA" id="ARBA00023015"/>
    </source>
</evidence>
<dbReference type="Pfam" id="PF03477">
    <property type="entry name" value="ATP-cone"/>
    <property type="match status" value="1"/>
</dbReference>
<evidence type="ECO:0000256" key="4">
    <source>
        <dbReference type="ARBA" id="ARBA00022840"/>
    </source>
</evidence>
<dbReference type="InterPro" id="IPR005144">
    <property type="entry name" value="ATP-cone_dom"/>
</dbReference>
<dbReference type="PROSITE" id="PS51161">
    <property type="entry name" value="ATP_CONE"/>
    <property type="match status" value="1"/>
</dbReference>
<evidence type="ECO:0000256" key="2">
    <source>
        <dbReference type="ARBA" id="ARBA00022741"/>
    </source>
</evidence>
<evidence type="ECO:0000256" key="6">
    <source>
        <dbReference type="ARBA" id="ARBA00023125"/>
    </source>
</evidence>